<dbReference type="GO" id="GO:0016740">
    <property type="term" value="F:transferase activity"/>
    <property type="evidence" value="ECO:0007669"/>
    <property type="project" value="UniProtKB-ARBA"/>
</dbReference>
<evidence type="ECO:0000256" key="10">
    <source>
        <dbReference type="ARBA" id="ARBA00047639"/>
    </source>
</evidence>
<dbReference type="EMBL" id="FQXP01000013">
    <property type="protein sequence ID" value="SHI09815.1"/>
    <property type="molecule type" value="Genomic_DNA"/>
</dbReference>
<dbReference type="NCBIfam" id="TIGR00442">
    <property type="entry name" value="hisS"/>
    <property type="match status" value="1"/>
</dbReference>
<evidence type="ECO:0000256" key="1">
    <source>
        <dbReference type="ARBA" id="ARBA00004496"/>
    </source>
</evidence>
<sequence length="417" mass="47476">MNIVAPKGTKDLLPKDSYKWQYLEEMFREIAGTYGCREIRTPMFESTELFKRGVGDTTDVVQKEMYTFDDKGNRSMTLKPEGTSPVVRAFIENSLYSDVQPTKMFYFTPAFRYENVQKGRLRQHHQFGVEIFGSKEASSDAEIISIIWEVYRRLGIKGVSLNINNIGCPTCRARYNEALKAYLKEQYDELCDVCKTRFEKNPLRILDCKNKHCKSIVDKAPSILDYVCEDCVAHFSKLKEYLEALRIPYNIDPLIVRGLDYYTITVFEFIDKDGSTLCGGGRYNNLIKEIGGPDTPAVGFGMGIERLLLALKQSEIELPKPNYMDIYIGSMGERGSIEAIKLANTLRSENIKCECDHLGKSVKAQMKFANKIDARYSVILGDSEIESGIIEIKDMNNSEKITSSLCNIEKIISILKR</sequence>
<keyword evidence="8 11" id="KW-0648">Protein biosynthesis</keyword>
<dbReference type="InterPro" id="IPR033656">
    <property type="entry name" value="HisRS_anticodon"/>
</dbReference>
<dbReference type="InterPro" id="IPR041715">
    <property type="entry name" value="HisRS-like_core"/>
</dbReference>
<dbReference type="OrthoDB" id="9800814at2"/>
<comment type="subcellular location">
    <subcellularLocation>
        <location evidence="1 11">Cytoplasm</location>
    </subcellularLocation>
</comment>
<evidence type="ECO:0000313" key="14">
    <source>
        <dbReference type="EMBL" id="SHI09815.1"/>
    </source>
</evidence>
<dbReference type="GO" id="GO:0005737">
    <property type="term" value="C:cytoplasm"/>
    <property type="evidence" value="ECO:0007669"/>
    <property type="project" value="UniProtKB-SubCell"/>
</dbReference>
<dbReference type="PANTHER" id="PTHR43707">
    <property type="entry name" value="HISTIDYL-TRNA SYNTHETASE"/>
    <property type="match status" value="1"/>
</dbReference>
<dbReference type="InterPro" id="IPR004154">
    <property type="entry name" value="Anticodon-bd"/>
</dbReference>
<feature type="domain" description="Aminoacyl-transfer RNA synthetases class-II family profile" evidence="13">
    <location>
        <begin position="21"/>
        <end position="319"/>
    </location>
</feature>
<dbReference type="RefSeq" id="WP_072832646.1">
    <property type="nucleotide sequence ID" value="NZ_FQXP01000013.1"/>
</dbReference>
<feature type="binding site" evidence="12">
    <location>
        <begin position="81"/>
        <end position="83"/>
    </location>
    <ligand>
        <name>L-histidine</name>
        <dbReference type="ChEBI" id="CHEBI:57595"/>
    </ligand>
</feature>
<evidence type="ECO:0000256" key="12">
    <source>
        <dbReference type="PIRSR" id="PIRSR001549-1"/>
    </source>
</evidence>
<dbReference type="Proteomes" id="UP000184526">
    <property type="component" value="Unassembled WGS sequence"/>
</dbReference>
<keyword evidence="6 11" id="KW-0547">Nucleotide-binding</keyword>
<protein>
    <recommendedName>
        <fullName evidence="11">Histidine--tRNA ligase</fullName>
        <ecNumber evidence="11">6.1.1.21</ecNumber>
    </recommendedName>
    <alternativeName>
        <fullName evidence="11">Histidyl-tRNA synthetase</fullName>
        <shortName evidence="11">HisRS</shortName>
    </alternativeName>
</protein>
<gene>
    <name evidence="11" type="primary">hisS</name>
    <name evidence="14" type="ORF">SAMN02745196_02828</name>
</gene>
<evidence type="ECO:0000313" key="15">
    <source>
        <dbReference type="Proteomes" id="UP000184526"/>
    </source>
</evidence>
<dbReference type="InterPro" id="IPR004516">
    <property type="entry name" value="HisRS/HisZ"/>
</dbReference>
<organism evidence="14 15">
    <name type="scientific">Clostridium collagenovorans DSM 3089</name>
    <dbReference type="NCBI Taxonomy" id="1121306"/>
    <lineage>
        <taxon>Bacteria</taxon>
        <taxon>Bacillati</taxon>
        <taxon>Bacillota</taxon>
        <taxon>Clostridia</taxon>
        <taxon>Eubacteriales</taxon>
        <taxon>Clostridiaceae</taxon>
        <taxon>Clostridium</taxon>
    </lineage>
</organism>
<dbReference type="CDD" id="cd00773">
    <property type="entry name" value="HisRS-like_core"/>
    <property type="match status" value="1"/>
</dbReference>
<feature type="binding site" evidence="12">
    <location>
        <position position="130"/>
    </location>
    <ligand>
        <name>L-histidine</name>
        <dbReference type="ChEBI" id="CHEBI:57595"/>
    </ligand>
</feature>
<dbReference type="Pfam" id="PF03129">
    <property type="entry name" value="HGTP_anticodon"/>
    <property type="match status" value="1"/>
</dbReference>
<keyword evidence="15" id="KW-1185">Reference proteome</keyword>
<dbReference type="SUPFAM" id="SSF55681">
    <property type="entry name" value="Class II aaRS and biotin synthetases"/>
    <property type="match status" value="1"/>
</dbReference>
<dbReference type="CDD" id="cd00859">
    <property type="entry name" value="HisRS_anticodon"/>
    <property type="match status" value="1"/>
</dbReference>
<feature type="binding site" evidence="12">
    <location>
        <position position="112"/>
    </location>
    <ligand>
        <name>L-histidine</name>
        <dbReference type="ChEBI" id="CHEBI:57595"/>
    </ligand>
</feature>
<dbReference type="InterPro" id="IPR015807">
    <property type="entry name" value="His-tRNA-ligase"/>
</dbReference>
<evidence type="ECO:0000256" key="9">
    <source>
        <dbReference type="ARBA" id="ARBA00023146"/>
    </source>
</evidence>
<dbReference type="FunFam" id="3.30.930.10:FF:000005">
    <property type="entry name" value="Histidine--tRNA ligase"/>
    <property type="match status" value="1"/>
</dbReference>
<dbReference type="STRING" id="1121306.SAMN02745196_02828"/>
<name>A0A1M5YCP4_9CLOT</name>
<dbReference type="GO" id="GO:0005524">
    <property type="term" value="F:ATP binding"/>
    <property type="evidence" value="ECO:0007669"/>
    <property type="project" value="UniProtKB-UniRule"/>
</dbReference>
<dbReference type="Gene3D" id="3.40.50.800">
    <property type="entry name" value="Anticodon-binding domain"/>
    <property type="match status" value="1"/>
</dbReference>
<evidence type="ECO:0000256" key="4">
    <source>
        <dbReference type="ARBA" id="ARBA00022490"/>
    </source>
</evidence>
<dbReference type="AlphaFoldDB" id="A0A1M5YCP4"/>
<dbReference type="GO" id="GO:0004821">
    <property type="term" value="F:histidine-tRNA ligase activity"/>
    <property type="evidence" value="ECO:0007669"/>
    <property type="project" value="UniProtKB-UniRule"/>
</dbReference>
<dbReference type="PANTHER" id="PTHR43707:SF1">
    <property type="entry name" value="HISTIDINE--TRNA LIGASE, MITOCHONDRIAL-RELATED"/>
    <property type="match status" value="1"/>
</dbReference>
<accession>A0A1M5YCP4</accession>
<dbReference type="PROSITE" id="PS50862">
    <property type="entry name" value="AA_TRNA_LIGASE_II"/>
    <property type="match status" value="1"/>
</dbReference>
<dbReference type="Pfam" id="PF13393">
    <property type="entry name" value="tRNA-synt_His"/>
    <property type="match status" value="1"/>
</dbReference>
<dbReference type="PIRSF" id="PIRSF001549">
    <property type="entry name" value="His-tRNA_synth"/>
    <property type="match status" value="1"/>
</dbReference>
<evidence type="ECO:0000256" key="2">
    <source>
        <dbReference type="ARBA" id="ARBA00008226"/>
    </source>
</evidence>
<dbReference type="GO" id="GO:0006427">
    <property type="term" value="P:histidyl-tRNA aminoacylation"/>
    <property type="evidence" value="ECO:0007669"/>
    <property type="project" value="UniProtKB-UniRule"/>
</dbReference>
<dbReference type="GO" id="GO:0140096">
    <property type="term" value="F:catalytic activity, acting on a protein"/>
    <property type="evidence" value="ECO:0007669"/>
    <property type="project" value="UniProtKB-ARBA"/>
</dbReference>
<dbReference type="InterPro" id="IPR036621">
    <property type="entry name" value="Anticodon-bd_dom_sf"/>
</dbReference>
<evidence type="ECO:0000256" key="7">
    <source>
        <dbReference type="ARBA" id="ARBA00022840"/>
    </source>
</evidence>
<comment type="subunit">
    <text evidence="3 11">Homodimer.</text>
</comment>
<evidence type="ECO:0000256" key="3">
    <source>
        <dbReference type="ARBA" id="ARBA00011738"/>
    </source>
</evidence>
<reference evidence="14 15" key="1">
    <citation type="submission" date="2016-11" db="EMBL/GenBank/DDBJ databases">
        <authorList>
            <person name="Jaros S."/>
            <person name="Januszkiewicz K."/>
            <person name="Wedrychowicz H."/>
        </authorList>
    </citation>
    <scope>NUCLEOTIDE SEQUENCE [LARGE SCALE GENOMIC DNA]</scope>
    <source>
        <strain evidence="14 15">DSM 3089</strain>
    </source>
</reference>
<evidence type="ECO:0000256" key="8">
    <source>
        <dbReference type="ARBA" id="ARBA00022917"/>
    </source>
</evidence>
<evidence type="ECO:0000256" key="5">
    <source>
        <dbReference type="ARBA" id="ARBA00022598"/>
    </source>
</evidence>
<feature type="binding site" evidence="12">
    <location>
        <position position="257"/>
    </location>
    <ligand>
        <name>L-histidine</name>
        <dbReference type="ChEBI" id="CHEBI:57595"/>
    </ligand>
</feature>
<evidence type="ECO:0000259" key="13">
    <source>
        <dbReference type="PROSITE" id="PS50862"/>
    </source>
</evidence>
<dbReference type="HAMAP" id="MF_00127">
    <property type="entry name" value="His_tRNA_synth"/>
    <property type="match status" value="1"/>
</dbReference>
<dbReference type="InterPro" id="IPR045864">
    <property type="entry name" value="aa-tRNA-synth_II/BPL/LPL"/>
</dbReference>
<proteinExistence type="inferred from homology"/>
<keyword evidence="4 11" id="KW-0963">Cytoplasm</keyword>
<dbReference type="Gene3D" id="3.30.930.10">
    <property type="entry name" value="Bira Bifunctional Protein, Domain 2"/>
    <property type="match status" value="1"/>
</dbReference>
<feature type="binding site" evidence="12">
    <location>
        <begin position="261"/>
        <end position="262"/>
    </location>
    <ligand>
        <name>L-histidine</name>
        <dbReference type="ChEBI" id="CHEBI:57595"/>
    </ligand>
</feature>
<dbReference type="InterPro" id="IPR006195">
    <property type="entry name" value="aa-tRNA-synth_II"/>
</dbReference>
<evidence type="ECO:0000256" key="6">
    <source>
        <dbReference type="ARBA" id="ARBA00022741"/>
    </source>
</evidence>
<keyword evidence="5 11" id="KW-0436">Ligase</keyword>
<keyword evidence="7 11" id="KW-0067">ATP-binding</keyword>
<evidence type="ECO:0000256" key="11">
    <source>
        <dbReference type="HAMAP-Rule" id="MF_00127"/>
    </source>
</evidence>
<comment type="catalytic activity">
    <reaction evidence="10 11">
        <text>tRNA(His) + L-histidine + ATP = L-histidyl-tRNA(His) + AMP + diphosphate + H(+)</text>
        <dbReference type="Rhea" id="RHEA:17313"/>
        <dbReference type="Rhea" id="RHEA-COMP:9665"/>
        <dbReference type="Rhea" id="RHEA-COMP:9689"/>
        <dbReference type="ChEBI" id="CHEBI:15378"/>
        <dbReference type="ChEBI" id="CHEBI:30616"/>
        <dbReference type="ChEBI" id="CHEBI:33019"/>
        <dbReference type="ChEBI" id="CHEBI:57595"/>
        <dbReference type="ChEBI" id="CHEBI:78442"/>
        <dbReference type="ChEBI" id="CHEBI:78527"/>
        <dbReference type="ChEBI" id="CHEBI:456215"/>
        <dbReference type="EC" id="6.1.1.21"/>
    </reaction>
</comment>
<dbReference type="SUPFAM" id="SSF52954">
    <property type="entry name" value="Class II aaRS ABD-related"/>
    <property type="match status" value="1"/>
</dbReference>
<comment type="similarity">
    <text evidence="2 11">Belongs to the class-II aminoacyl-tRNA synthetase family.</text>
</comment>
<dbReference type="EC" id="6.1.1.21" evidence="11"/>
<keyword evidence="9 11" id="KW-0030">Aminoacyl-tRNA synthetase</keyword>
<feature type="binding site" evidence="12">
    <location>
        <position position="126"/>
    </location>
    <ligand>
        <name>L-histidine</name>
        <dbReference type="ChEBI" id="CHEBI:57595"/>
    </ligand>
</feature>